<feature type="region of interest" description="Disordered" evidence="1">
    <location>
        <begin position="74"/>
        <end position="97"/>
    </location>
</feature>
<evidence type="ECO:0000313" key="2">
    <source>
        <dbReference type="EMBL" id="RAL37039.1"/>
    </source>
</evidence>
<evidence type="ECO:0000313" key="3">
    <source>
        <dbReference type="Proteomes" id="UP000249390"/>
    </source>
</evidence>
<dbReference type="EMBL" id="NQVE01000217">
    <property type="protein sequence ID" value="RAL37039.1"/>
    <property type="molecule type" value="Genomic_DNA"/>
</dbReference>
<evidence type="ECO:0000256" key="1">
    <source>
        <dbReference type="SAM" id="MobiDB-lite"/>
    </source>
</evidence>
<reference evidence="2 3" key="1">
    <citation type="submission" date="2018-06" db="EMBL/GenBank/DDBJ databases">
        <title>The Genome of Cuscuta australis (Dodder) Provides Insight into the Evolution of Plant Parasitism.</title>
        <authorList>
            <person name="Liu H."/>
        </authorList>
    </citation>
    <scope>NUCLEOTIDE SEQUENCE [LARGE SCALE GENOMIC DNA]</scope>
    <source>
        <strain evidence="3">cv. Yunnan</strain>
        <tissue evidence="2">Vines</tissue>
    </source>
</reference>
<protein>
    <submittedName>
        <fullName evidence="2">Uncharacterized protein</fullName>
    </submittedName>
</protein>
<dbReference type="AlphaFoldDB" id="A0A328CYC5"/>
<comment type="caution">
    <text evidence="2">The sequence shown here is derived from an EMBL/GenBank/DDBJ whole genome shotgun (WGS) entry which is preliminary data.</text>
</comment>
<sequence length="133" mass="14624">MTVPSKVVAGILARNRSIVPLLRRRDSEIGQRIHPTDLVVDRRGFLSRFIYPNQTLTCRVGSRISAAHFPQGRRLTPRNFLTPPETPEGPRTSFPLPPFCLGGTGSSGLFLRFRATPPSAAESEIQMRGGGEV</sequence>
<name>A0A328CYC5_9ASTE</name>
<dbReference type="Proteomes" id="UP000249390">
    <property type="component" value="Unassembled WGS sequence"/>
</dbReference>
<accession>A0A328CYC5</accession>
<proteinExistence type="predicted"/>
<organism evidence="2 3">
    <name type="scientific">Cuscuta australis</name>
    <dbReference type="NCBI Taxonomy" id="267555"/>
    <lineage>
        <taxon>Eukaryota</taxon>
        <taxon>Viridiplantae</taxon>
        <taxon>Streptophyta</taxon>
        <taxon>Embryophyta</taxon>
        <taxon>Tracheophyta</taxon>
        <taxon>Spermatophyta</taxon>
        <taxon>Magnoliopsida</taxon>
        <taxon>eudicotyledons</taxon>
        <taxon>Gunneridae</taxon>
        <taxon>Pentapetalae</taxon>
        <taxon>asterids</taxon>
        <taxon>lamiids</taxon>
        <taxon>Solanales</taxon>
        <taxon>Convolvulaceae</taxon>
        <taxon>Cuscuteae</taxon>
        <taxon>Cuscuta</taxon>
        <taxon>Cuscuta subgen. Grammica</taxon>
        <taxon>Cuscuta sect. Cleistogrammica</taxon>
    </lineage>
</organism>
<gene>
    <name evidence="2" type="ORF">DM860_003961</name>
</gene>
<keyword evidence="3" id="KW-1185">Reference proteome</keyword>